<evidence type="ECO:0000313" key="3">
    <source>
        <dbReference type="Proteomes" id="UP000252147"/>
    </source>
</evidence>
<dbReference type="Pfam" id="PF03968">
    <property type="entry name" value="LptD_N"/>
    <property type="match status" value="1"/>
</dbReference>
<evidence type="ECO:0000259" key="1">
    <source>
        <dbReference type="Pfam" id="PF03968"/>
    </source>
</evidence>
<accession>A0A368BP97</accession>
<dbReference type="Proteomes" id="UP000252147">
    <property type="component" value="Unassembled WGS sequence"/>
</dbReference>
<feature type="domain" description="Organic solvent tolerance-like N-terminal" evidence="1">
    <location>
        <begin position="23"/>
        <end position="125"/>
    </location>
</feature>
<dbReference type="EMBL" id="QOPD01000002">
    <property type="protein sequence ID" value="RCL38724.1"/>
    <property type="molecule type" value="Genomic_DNA"/>
</dbReference>
<proteinExistence type="predicted"/>
<evidence type="ECO:0000313" key="2">
    <source>
        <dbReference type="EMBL" id="RCL38724.1"/>
    </source>
</evidence>
<organism evidence="2 3">
    <name type="scientific">SAR86 cluster bacterium</name>
    <dbReference type="NCBI Taxonomy" id="2030880"/>
    <lineage>
        <taxon>Bacteria</taxon>
        <taxon>Pseudomonadati</taxon>
        <taxon>Pseudomonadota</taxon>
        <taxon>Gammaproteobacteria</taxon>
        <taxon>SAR86 cluster</taxon>
    </lineage>
</organism>
<gene>
    <name evidence="2" type="ORF">DBW97_01560</name>
</gene>
<comment type="caution">
    <text evidence="2">The sequence shown here is derived from an EMBL/GenBank/DDBJ whole genome shotgun (WGS) entry which is preliminary data.</text>
</comment>
<dbReference type="AlphaFoldDB" id="A0A368BP97"/>
<protein>
    <recommendedName>
        <fullName evidence="1">Organic solvent tolerance-like N-terminal domain-containing protein</fullName>
    </recommendedName>
</protein>
<reference evidence="2 3" key="1">
    <citation type="journal article" date="2018" name="Microbiome">
        <title>Fine metagenomic profile of the Mediterranean stratified and mixed water columns revealed by assembly and recruitment.</title>
        <authorList>
            <person name="Haro-Moreno J.M."/>
            <person name="Lopez-Perez M."/>
            <person name="De La Torre J.R."/>
            <person name="Picazo A."/>
            <person name="Camacho A."/>
            <person name="Rodriguez-Valera F."/>
        </authorList>
    </citation>
    <scope>NUCLEOTIDE SEQUENCE [LARGE SCALE GENOMIC DNA]</scope>
    <source>
        <strain evidence="2">MED-G83</strain>
    </source>
</reference>
<name>A0A368BP97_9GAMM</name>
<sequence length="126" mass="14505">MYYKTFLAFFFVLSFYSWSQEYEINSLYVEIDTENNQVVYEGDVQFISKQVNFSSSKLLVDQEQEKFIAEGNPIKISYIADGQEVFGTSIKLELTENLLSLSGNVQLMTNNNKIVSESIVIKLKND</sequence>
<dbReference type="InterPro" id="IPR005653">
    <property type="entry name" value="OstA-like_N"/>
</dbReference>
<dbReference type="Gene3D" id="2.60.450.10">
    <property type="entry name" value="Lipopolysaccharide (LPS) transport protein A like domain"/>
    <property type="match status" value="1"/>
</dbReference>